<dbReference type="Gene3D" id="3.80.10.10">
    <property type="entry name" value="Ribonuclease Inhibitor"/>
    <property type="match status" value="2"/>
</dbReference>
<evidence type="ECO:0000256" key="4">
    <source>
        <dbReference type="ARBA" id="ARBA00022614"/>
    </source>
</evidence>
<dbReference type="InterPro" id="IPR046956">
    <property type="entry name" value="RLP23-like"/>
</dbReference>
<evidence type="ECO:0000256" key="7">
    <source>
        <dbReference type="ARBA" id="ARBA00022737"/>
    </source>
</evidence>
<sequence>MKTCYHLPCIVLPLLILSLYIFSPTLGHSTVRVQCLDSERDALLRFKHSLKNDNCGLIDSWVTHSDCCQWNGVTCSNNTSHVIMIDLEKDDADCRCLEGKLSPSLAQLNRLSYLALSYNNLEGSIPIEFRNMSSLRHLDLYENHFQGDAFEIFSKLCNLEKLYLGANNFTDELQHVIQALLSCENRPLELLDLSTNQFRGVVPDSVGSLSSLRELHFDGNQLRGEIPQSIGQLSLLEKFDISSNSLEGTLTDRHFSKLSKLRELYLFDNKRLTISIDSSWIPPF</sequence>
<dbReference type="GO" id="GO:0005886">
    <property type="term" value="C:plasma membrane"/>
    <property type="evidence" value="ECO:0007669"/>
    <property type="project" value="UniProtKB-SubCell"/>
</dbReference>
<evidence type="ECO:0000256" key="11">
    <source>
        <dbReference type="SAM" id="SignalP"/>
    </source>
</evidence>
<dbReference type="FunFam" id="3.80.10.10:FF:000383">
    <property type="entry name" value="Leucine-rich repeat receptor protein kinase EMS1"/>
    <property type="match status" value="1"/>
</dbReference>
<evidence type="ECO:0000256" key="10">
    <source>
        <dbReference type="ARBA" id="ARBA00023180"/>
    </source>
</evidence>
<feature type="chain" id="PRO_5043430163" description="Leucine-rich repeat-containing N-terminal plant-type domain-containing protein" evidence="11">
    <location>
        <begin position="28"/>
        <end position="284"/>
    </location>
</feature>
<evidence type="ECO:0000256" key="5">
    <source>
        <dbReference type="ARBA" id="ARBA00022692"/>
    </source>
</evidence>
<evidence type="ECO:0000256" key="1">
    <source>
        <dbReference type="ARBA" id="ARBA00004251"/>
    </source>
</evidence>
<dbReference type="InterPro" id="IPR003591">
    <property type="entry name" value="Leu-rich_rpt_typical-subtyp"/>
</dbReference>
<accession>A0AAW1KX38</accession>
<dbReference type="EMBL" id="JBDFQZ010000005">
    <property type="protein sequence ID" value="KAK9724689.1"/>
    <property type="molecule type" value="Genomic_DNA"/>
</dbReference>
<proteinExistence type="inferred from homology"/>
<dbReference type="Proteomes" id="UP001443914">
    <property type="component" value="Unassembled WGS sequence"/>
</dbReference>
<keyword evidence="14" id="KW-1185">Reference proteome</keyword>
<comment type="subcellular location">
    <subcellularLocation>
        <location evidence="1">Cell membrane</location>
        <topology evidence="1">Single-pass type I membrane protein</topology>
    </subcellularLocation>
</comment>
<organism evidence="13 14">
    <name type="scientific">Saponaria officinalis</name>
    <name type="common">Common soapwort</name>
    <name type="synonym">Lychnis saponaria</name>
    <dbReference type="NCBI Taxonomy" id="3572"/>
    <lineage>
        <taxon>Eukaryota</taxon>
        <taxon>Viridiplantae</taxon>
        <taxon>Streptophyta</taxon>
        <taxon>Embryophyta</taxon>
        <taxon>Tracheophyta</taxon>
        <taxon>Spermatophyta</taxon>
        <taxon>Magnoliopsida</taxon>
        <taxon>eudicotyledons</taxon>
        <taxon>Gunneridae</taxon>
        <taxon>Pentapetalae</taxon>
        <taxon>Caryophyllales</taxon>
        <taxon>Caryophyllaceae</taxon>
        <taxon>Caryophylleae</taxon>
        <taxon>Saponaria</taxon>
    </lineage>
</organism>
<keyword evidence="5" id="KW-0812">Transmembrane</keyword>
<keyword evidence="6 11" id="KW-0732">Signal</keyword>
<dbReference type="FunFam" id="3.80.10.10:FF:000129">
    <property type="entry name" value="Leucine-rich repeat receptor-like kinase"/>
    <property type="match status" value="1"/>
</dbReference>
<evidence type="ECO:0000313" key="13">
    <source>
        <dbReference type="EMBL" id="KAK9724689.1"/>
    </source>
</evidence>
<protein>
    <recommendedName>
        <fullName evidence="12">Leucine-rich repeat-containing N-terminal plant-type domain-containing protein</fullName>
    </recommendedName>
</protein>
<feature type="domain" description="Leucine-rich repeat-containing N-terminal plant-type" evidence="12">
    <location>
        <begin position="37"/>
        <end position="76"/>
    </location>
</feature>
<evidence type="ECO:0000259" key="12">
    <source>
        <dbReference type="Pfam" id="PF08263"/>
    </source>
</evidence>
<dbReference type="PANTHER" id="PTHR48063:SF101">
    <property type="entry name" value="LRR RECEPTOR-LIKE SERINE_THREONINE-PROTEIN KINASE FLS2"/>
    <property type="match status" value="1"/>
</dbReference>
<keyword evidence="9" id="KW-0472">Membrane</keyword>
<keyword evidence="3" id="KW-1003">Cell membrane</keyword>
<dbReference type="SUPFAM" id="SSF52058">
    <property type="entry name" value="L domain-like"/>
    <property type="match status" value="1"/>
</dbReference>
<evidence type="ECO:0000256" key="6">
    <source>
        <dbReference type="ARBA" id="ARBA00022729"/>
    </source>
</evidence>
<keyword evidence="8" id="KW-1133">Transmembrane helix</keyword>
<evidence type="ECO:0000256" key="2">
    <source>
        <dbReference type="ARBA" id="ARBA00009592"/>
    </source>
</evidence>
<evidence type="ECO:0000256" key="3">
    <source>
        <dbReference type="ARBA" id="ARBA00022475"/>
    </source>
</evidence>
<evidence type="ECO:0000256" key="9">
    <source>
        <dbReference type="ARBA" id="ARBA00023136"/>
    </source>
</evidence>
<evidence type="ECO:0000256" key="8">
    <source>
        <dbReference type="ARBA" id="ARBA00022989"/>
    </source>
</evidence>
<feature type="signal peptide" evidence="11">
    <location>
        <begin position="1"/>
        <end position="27"/>
    </location>
</feature>
<dbReference type="Pfam" id="PF00560">
    <property type="entry name" value="LRR_1"/>
    <property type="match status" value="4"/>
</dbReference>
<reference evidence="13" key="1">
    <citation type="submission" date="2024-03" db="EMBL/GenBank/DDBJ databases">
        <title>WGS assembly of Saponaria officinalis var. Norfolk2.</title>
        <authorList>
            <person name="Jenkins J."/>
            <person name="Shu S."/>
            <person name="Grimwood J."/>
            <person name="Barry K."/>
            <person name="Goodstein D."/>
            <person name="Schmutz J."/>
            <person name="Leebens-Mack J."/>
            <person name="Osbourn A."/>
        </authorList>
    </citation>
    <scope>NUCLEOTIDE SEQUENCE [LARGE SCALE GENOMIC DNA]</scope>
    <source>
        <strain evidence="13">JIC</strain>
    </source>
</reference>
<name>A0AAW1KX38_SAPOF</name>
<dbReference type="InterPro" id="IPR032675">
    <property type="entry name" value="LRR_dom_sf"/>
</dbReference>
<keyword evidence="7" id="KW-0677">Repeat</keyword>
<dbReference type="AlphaFoldDB" id="A0AAW1KX38"/>
<evidence type="ECO:0000313" key="14">
    <source>
        <dbReference type="Proteomes" id="UP001443914"/>
    </source>
</evidence>
<dbReference type="Pfam" id="PF08263">
    <property type="entry name" value="LRRNT_2"/>
    <property type="match status" value="1"/>
</dbReference>
<dbReference type="PANTHER" id="PTHR48063">
    <property type="entry name" value="LRR RECEPTOR-LIKE KINASE"/>
    <property type="match status" value="1"/>
</dbReference>
<comment type="similarity">
    <text evidence="2">Belongs to the RLP family.</text>
</comment>
<comment type="caution">
    <text evidence="13">The sequence shown here is derived from an EMBL/GenBank/DDBJ whole genome shotgun (WGS) entry which is preliminary data.</text>
</comment>
<dbReference type="InterPro" id="IPR013210">
    <property type="entry name" value="LRR_N_plant-typ"/>
</dbReference>
<gene>
    <name evidence="13" type="ORF">RND81_05G092500</name>
</gene>
<dbReference type="InterPro" id="IPR001611">
    <property type="entry name" value="Leu-rich_rpt"/>
</dbReference>
<keyword evidence="4" id="KW-0433">Leucine-rich repeat</keyword>
<dbReference type="SMART" id="SM00369">
    <property type="entry name" value="LRR_TYP"/>
    <property type="match status" value="4"/>
</dbReference>
<keyword evidence="10" id="KW-0325">Glycoprotein</keyword>